<sequence>MVERPLRCGSETSSLQHTQAFICSAGEGLAGASGGRLFTHSIKRQPTVGMRKSAQASLLPSSVAVDSVALGPACTPAAGGRSRIERRPRGHMKESFKDSSLRTIEGRLPFLY</sequence>
<gene>
    <name evidence="2" type="ORF">ABG768_003137</name>
</gene>
<evidence type="ECO:0000256" key="1">
    <source>
        <dbReference type="SAM" id="MobiDB-lite"/>
    </source>
</evidence>
<name>A0AAW2A534_CULAL</name>
<dbReference type="EMBL" id="JAWDJR010000010">
    <property type="protein sequence ID" value="KAK9968836.1"/>
    <property type="molecule type" value="Genomic_DNA"/>
</dbReference>
<evidence type="ECO:0000313" key="3">
    <source>
        <dbReference type="Proteomes" id="UP001479290"/>
    </source>
</evidence>
<feature type="compositionally biased region" description="Basic and acidic residues" evidence="1">
    <location>
        <begin position="82"/>
        <end position="98"/>
    </location>
</feature>
<keyword evidence="3" id="KW-1185">Reference proteome</keyword>
<comment type="caution">
    <text evidence="2">The sequence shown here is derived from an EMBL/GenBank/DDBJ whole genome shotgun (WGS) entry which is preliminary data.</text>
</comment>
<proteinExistence type="predicted"/>
<dbReference type="AlphaFoldDB" id="A0AAW2A534"/>
<accession>A0AAW2A534</accession>
<reference evidence="2 3" key="1">
    <citation type="submission" date="2024-05" db="EMBL/GenBank/DDBJ databases">
        <title>A high-quality chromosomal-level genome assembly of Topmouth culter (Culter alburnus).</title>
        <authorList>
            <person name="Zhao H."/>
        </authorList>
    </citation>
    <scope>NUCLEOTIDE SEQUENCE [LARGE SCALE GENOMIC DNA]</scope>
    <source>
        <strain evidence="2">CATC2023</strain>
        <tissue evidence="2">Muscle</tissue>
    </source>
</reference>
<dbReference type="Proteomes" id="UP001479290">
    <property type="component" value="Unassembled WGS sequence"/>
</dbReference>
<organism evidence="2 3">
    <name type="scientific">Culter alburnus</name>
    <name type="common">Topmouth culter</name>
    <dbReference type="NCBI Taxonomy" id="194366"/>
    <lineage>
        <taxon>Eukaryota</taxon>
        <taxon>Metazoa</taxon>
        <taxon>Chordata</taxon>
        <taxon>Craniata</taxon>
        <taxon>Vertebrata</taxon>
        <taxon>Euteleostomi</taxon>
        <taxon>Actinopterygii</taxon>
        <taxon>Neopterygii</taxon>
        <taxon>Teleostei</taxon>
        <taxon>Ostariophysi</taxon>
        <taxon>Cypriniformes</taxon>
        <taxon>Xenocyprididae</taxon>
        <taxon>Xenocypridinae</taxon>
        <taxon>Culter</taxon>
    </lineage>
</organism>
<protein>
    <submittedName>
        <fullName evidence="2">Uncharacterized protein</fullName>
    </submittedName>
</protein>
<feature type="region of interest" description="Disordered" evidence="1">
    <location>
        <begin position="75"/>
        <end position="98"/>
    </location>
</feature>
<evidence type="ECO:0000313" key="2">
    <source>
        <dbReference type="EMBL" id="KAK9968836.1"/>
    </source>
</evidence>
<feature type="non-terminal residue" evidence="2">
    <location>
        <position position="112"/>
    </location>
</feature>